<reference evidence="2" key="1">
    <citation type="submission" date="2018-04" db="EMBL/GenBank/DDBJ databases">
        <title>Draft Genome Sequences of 10 Lactobacillus Species from 22 Commercial Probiotic Products.</title>
        <authorList>
            <person name="Gangiredla J."/>
            <person name="Barnaba T.J."/>
            <person name="Mammel M.K."/>
            <person name="Lacher D.W."/>
            <person name="Elkins C.A."/>
            <person name="Lampel K.A."/>
            <person name="Whitehouse C.A."/>
            <person name="Tartera C."/>
        </authorList>
    </citation>
    <scope>NUCLEOTIDE SEQUENCE [LARGE SCALE GENOMIC DNA]</scope>
    <source>
        <strain evidence="2">DS12_10</strain>
    </source>
</reference>
<dbReference type="EMBL" id="QAZN01000028">
    <property type="protein sequence ID" value="PTV01393.1"/>
    <property type="molecule type" value="Genomic_DNA"/>
</dbReference>
<evidence type="ECO:0000313" key="2">
    <source>
        <dbReference type="Proteomes" id="UP000244083"/>
    </source>
</evidence>
<evidence type="ECO:0000313" key="1">
    <source>
        <dbReference type="EMBL" id="PTV01393.1"/>
    </source>
</evidence>
<organism evidence="1 2">
    <name type="scientific">Limosilactobacillus reuteri</name>
    <name type="common">Lactobacillus reuteri</name>
    <dbReference type="NCBI Taxonomy" id="1598"/>
    <lineage>
        <taxon>Bacteria</taxon>
        <taxon>Bacillati</taxon>
        <taxon>Bacillota</taxon>
        <taxon>Bacilli</taxon>
        <taxon>Lactobacillales</taxon>
        <taxon>Lactobacillaceae</taxon>
        <taxon>Limosilactobacillus</taxon>
    </lineage>
</organism>
<comment type="caution">
    <text evidence="1">The sequence shown here is derived from an EMBL/GenBank/DDBJ whole genome shotgun (WGS) entry which is preliminary data.</text>
</comment>
<name>A0A2T5Q1C8_LIMRT</name>
<dbReference type="AlphaFoldDB" id="A0A2T5Q1C8"/>
<dbReference type="Proteomes" id="UP000244083">
    <property type="component" value="Unassembled WGS sequence"/>
</dbReference>
<accession>A0A2T5Q1C8</accession>
<dbReference type="GO" id="GO:0006355">
    <property type="term" value="P:regulation of DNA-templated transcription"/>
    <property type="evidence" value="ECO:0007669"/>
    <property type="project" value="InterPro"/>
</dbReference>
<protein>
    <submittedName>
        <fullName evidence="1">Uncharacterized protein</fullName>
    </submittedName>
</protein>
<proteinExistence type="predicted"/>
<sequence length="152" mass="17539">MLHHCIFATDRRSVMMMLRSYFVGVKGQWVCYLYIQLRLLGVMVMNKNETVIFRCDYEFKKHLDELVAKSGKTKSEFIRDCIQDSDATALEQKLSQINISSDNRSPFDSALSNLTNALGKARKVDEVPKELLVMLEDLIKNFRLIGSRKAKK</sequence>
<gene>
    <name evidence="1" type="ORF">DB325_09730</name>
</gene>